<dbReference type="OrthoDB" id="10545243at2759"/>
<dbReference type="InParanoid" id="A0A177CH57"/>
<feature type="compositionally biased region" description="Basic and acidic residues" evidence="1">
    <location>
        <begin position="29"/>
        <end position="43"/>
    </location>
</feature>
<reference evidence="2 3" key="1">
    <citation type="submission" date="2016-05" db="EMBL/GenBank/DDBJ databases">
        <title>Comparative analysis of secretome profiles of manganese(II)-oxidizing ascomycete fungi.</title>
        <authorList>
            <consortium name="DOE Joint Genome Institute"/>
            <person name="Zeiner C.A."/>
            <person name="Purvine S.O."/>
            <person name="Zink E.M."/>
            <person name="Wu S."/>
            <person name="Pasa-Tolic L."/>
            <person name="Chaput D.L."/>
            <person name="Haridas S."/>
            <person name="Grigoriev I.V."/>
            <person name="Santelli C.M."/>
            <person name="Hansel C.M."/>
        </authorList>
    </citation>
    <scope>NUCLEOTIDE SEQUENCE [LARGE SCALE GENOMIC DNA]</scope>
    <source>
        <strain evidence="2 3">AP3s5-JAC2a</strain>
    </source>
</reference>
<evidence type="ECO:0000313" key="2">
    <source>
        <dbReference type="EMBL" id="OAG06179.1"/>
    </source>
</evidence>
<protein>
    <submittedName>
        <fullName evidence="2">Uncharacterized protein</fullName>
    </submittedName>
</protein>
<keyword evidence="3" id="KW-1185">Reference proteome</keyword>
<accession>A0A177CH57</accession>
<organism evidence="2 3">
    <name type="scientific">Paraphaeosphaeria sporulosa</name>
    <dbReference type="NCBI Taxonomy" id="1460663"/>
    <lineage>
        <taxon>Eukaryota</taxon>
        <taxon>Fungi</taxon>
        <taxon>Dikarya</taxon>
        <taxon>Ascomycota</taxon>
        <taxon>Pezizomycotina</taxon>
        <taxon>Dothideomycetes</taxon>
        <taxon>Pleosporomycetidae</taxon>
        <taxon>Pleosporales</taxon>
        <taxon>Massarineae</taxon>
        <taxon>Didymosphaeriaceae</taxon>
        <taxon>Paraphaeosphaeria</taxon>
    </lineage>
</organism>
<name>A0A177CH57_9PLEO</name>
<gene>
    <name evidence="2" type="ORF">CC84DRAFT_753933</name>
</gene>
<dbReference type="EMBL" id="KV441552">
    <property type="protein sequence ID" value="OAG06179.1"/>
    <property type="molecule type" value="Genomic_DNA"/>
</dbReference>
<feature type="compositionally biased region" description="Basic and acidic residues" evidence="1">
    <location>
        <begin position="52"/>
        <end position="71"/>
    </location>
</feature>
<dbReference type="GeneID" id="28770791"/>
<evidence type="ECO:0000313" key="3">
    <source>
        <dbReference type="Proteomes" id="UP000077069"/>
    </source>
</evidence>
<dbReference type="AlphaFoldDB" id="A0A177CH57"/>
<evidence type="ECO:0000256" key="1">
    <source>
        <dbReference type="SAM" id="MobiDB-lite"/>
    </source>
</evidence>
<proteinExistence type="predicted"/>
<feature type="region of interest" description="Disordered" evidence="1">
    <location>
        <begin position="22"/>
        <end position="71"/>
    </location>
</feature>
<sequence>MYGYPQAKIRAQRDNYDYDYNCQPRLGQRGHENGYQRESERNDHRRYRHSRDRPNDIEEATRAHVKASKDYDDAKAKYQEYRRKYENARKKLDEATAPLSAAKRREGAW</sequence>
<dbReference type="RefSeq" id="XP_018036544.1">
    <property type="nucleotide sequence ID" value="XM_018187305.1"/>
</dbReference>
<feature type="region of interest" description="Disordered" evidence="1">
    <location>
        <begin position="89"/>
        <end position="109"/>
    </location>
</feature>
<dbReference type="Proteomes" id="UP000077069">
    <property type="component" value="Unassembled WGS sequence"/>
</dbReference>